<dbReference type="AlphaFoldDB" id="A0AA37M5V3"/>
<evidence type="ECO:0000313" key="1">
    <source>
        <dbReference type="EMBL" id="GJD63760.1"/>
    </source>
</evidence>
<comment type="caution">
    <text evidence="1">The sequence shown here is derived from an EMBL/GenBank/DDBJ whole genome shotgun (WGS) entry which is preliminary data.</text>
</comment>
<evidence type="ECO:0008006" key="3">
    <source>
        <dbReference type="Google" id="ProtNLM"/>
    </source>
</evidence>
<dbReference type="RefSeq" id="WP_238192091.1">
    <property type="nucleotide sequence ID" value="NZ_BPQJ01000019.1"/>
</dbReference>
<organism evidence="1 2">
    <name type="scientific">Methylobacterium frigidaeris</name>
    <dbReference type="NCBI Taxonomy" id="2038277"/>
    <lineage>
        <taxon>Bacteria</taxon>
        <taxon>Pseudomonadati</taxon>
        <taxon>Pseudomonadota</taxon>
        <taxon>Alphaproteobacteria</taxon>
        <taxon>Hyphomicrobiales</taxon>
        <taxon>Methylobacteriaceae</taxon>
        <taxon>Methylobacterium</taxon>
    </lineage>
</organism>
<reference evidence="1" key="2">
    <citation type="submission" date="2021-08" db="EMBL/GenBank/DDBJ databases">
        <authorList>
            <person name="Tani A."/>
            <person name="Ola A."/>
            <person name="Ogura Y."/>
            <person name="Katsura K."/>
            <person name="Hayashi T."/>
        </authorList>
    </citation>
    <scope>NUCLEOTIDE SEQUENCE</scope>
    <source>
        <strain evidence="1">JCM 32048</strain>
    </source>
</reference>
<evidence type="ECO:0000313" key="2">
    <source>
        <dbReference type="Proteomes" id="UP001055286"/>
    </source>
</evidence>
<accession>A0AA37M5V3</accession>
<dbReference type="Proteomes" id="UP001055286">
    <property type="component" value="Unassembled WGS sequence"/>
</dbReference>
<gene>
    <name evidence="1" type="ORF">MPEAHAMD_3931</name>
</gene>
<reference evidence="1" key="1">
    <citation type="journal article" date="2016" name="Front. Microbiol.">
        <title>Genome Sequence of the Piezophilic, Mesophilic Sulfate-Reducing Bacterium Desulfovibrio indicus J2T.</title>
        <authorList>
            <person name="Cao J."/>
            <person name="Maignien L."/>
            <person name="Shao Z."/>
            <person name="Alain K."/>
            <person name="Jebbar M."/>
        </authorList>
    </citation>
    <scope>NUCLEOTIDE SEQUENCE</scope>
    <source>
        <strain evidence="1">JCM 32048</strain>
    </source>
</reference>
<name>A0AA37M5V3_9HYPH</name>
<protein>
    <recommendedName>
        <fullName evidence="3">DUF2184 domain-containing protein</fullName>
    </recommendedName>
</protein>
<dbReference type="EMBL" id="BPQJ01000019">
    <property type="protein sequence ID" value="GJD63760.1"/>
    <property type="molecule type" value="Genomic_DNA"/>
</dbReference>
<proteinExistence type="predicted"/>
<keyword evidence="2" id="KW-1185">Reference proteome</keyword>
<sequence>MKLASIRPTLEDEWGIHLAQDAELLPREFRRNYNLALDAQPTLLTAANAGIPGWLTAYVDPEVIRILQTPNKGAEIFGEVKQGDWTTDTATFMVVENTGEVAPYGDWNNNGRSDANVNWINRQSYLFQTTISYGDLQVDRAGAARLNWVGELQTSAALTLDKFSDYTYHFGVAGMALYGALNDPNLPAALPPSTKAAGGTKWVNNGVIVATANEIFNDITTIVMDLVTRTSGIIQKTDALKLVLPPQSDVGLMATNQFGISVMDLLQKNFPNLKIVTDPRYATASGNVLQLWAERWNGGSVANVAFNEKLRDHQPVRQLSAYAQKKTSGTWGAVVKAPIAVSQMIGV</sequence>